<keyword evidence="12 21" id="KW-0949">S-adenosyl-L-methionine</keyword>
<evidence type="ECO:0000256" key="17">
    <source>
        <dbReference type="ARBA" id="ARBA00023285"/>
    </source>
</evidence>
<dbReference type="PANTHER" id="PTHR45833:SF1">
    <property type="entry name" value="METHIONINE SYNTHASE"/>
    <property type="match status" value="1"/>
</dbReference>
<feature type="binding site" evidence="22 24">
    <location>
        <position position="246"/>
    </location>
    <ligand>
        <name>Zn(2+)</name>
        <dbReference type="ChEBI" id="CHEBI:29105"/>
    </ligand>
</feature>
<dbReference type="SUPFAM" id="SSF56507">
    <property type="entry name" value="Methionine synthase activation domain-like"/>
    <property type="match status" value="1"/>
</dbReference>
<dbReference type="NCBIfam" id="TIGR02082">
    <property type="entry name" value="metH"/>
    <property type="match status" value="1"/>
</dbReference>
<evidence type="ECO:0000256" key="21">
    <source>
        <dbReference type="PIRNR" id="PIRNR000381"/>
    </source>
</evidence>
<feature type="domain" description="B12-binding N-terminal" evidence="29">
    <location>
        <begin position="646"/>
        <end position="740"/>
    </location>
</feature>
<evidence type="ECO:0000259" key="25">
    <source>
        <dbReference type="PROSITE" id="PS50970"/>
    </source>
</evidence>
<dbReference type="EC" id="2.1.1.13" evidence="6 20"/>
<dbReference type="InterPro" id="IPR036724">
    <property type="entry name" value="Cobalamin-bd_sf"/>
</dbReference>
<dbReference type="PROSITE" id="PS50970">
    <property type="entry name" value="HCY"/>
    <property type="match status" value="1"/>
</dbReference>
<evidence type="ECO:0000256" key="9">
    <source>
        <dbReference type="ARBA" id="ARBA00022605"/>
    </source>
</evidence>
<organism evidence="30 31">
    <name type="scientific">Maribellus comscasis</name>
    <dbReference type="NCBI Taxonomy" id="2681766"/>
    <lineage>
        <taxon>Bacteria</taxon>
        <taxon>Pseudomonadati</taxon>
        <taxon>Bacteroidota</taxon>
        <taxon>Bacteroidia</taxon>
        <taxon>Marinilabiliales</taxon>
        <taxon>Prolixibacteraceae</taxon>
        <taxon>Maribellus</taxon>
    </lineage>
</organism>
<feature type="binding site" evidence="23">
    <location>
        <begin position="755"/>
        <end position="759"/>
    </location>
    <ligand>
        <name>methylcob(III)alamin</name>
        <dbReference type="ChEBI" id="CHEBI:28115"/>
    </ligand>
</feature>
<feature type="domain" description="AdoMet activation" evidence="27">
    <location>
        <begin position="893"/>
        <end position="1222"/>
    </location>
</feature>
<evidence type="ECO:0000256" key="1">
    <source>
        <dbReference type="ARBA" id="ARBA00001700"/>
    </source>
</evidence>
<dbReference type="InterPro" id="IPR011822">
    <property type="entry name" value="MetH"/>
</dbReference>
<dbReference type="GO" id="GO:0032259">
    <property type="term" value="P:methylation"/>
    <property type="evidence" value="ECO:0007669"/>
    <property type="project" value="UniProtKB-KW"/>
</dbReference>
<dbReference type="NCBIfam" id="NF007024">
    <property type="entry name" value="PRK09490.1"/>
    <property type="match status" value="1"/>
</dbReference>
<proteinExistence type="inferred from homology"/>
<dbReference type="InterPro" id="IPR003759">
    <property type="entry name" value="Cbl-bd_cap"/>
</dbReference>
<dbReference type="RefSeq" id="WP_158867360.1">
    <property type="nucleotide sequence ID" value="NZ_CP046401.1"/>
</dbReference>
<feature type="binding site" description="axial binding residue" evidence="22">
    <location>
        <position position="758"/>
    </location>
    <ligand>
        <name>methylcob(III)alamin</name>
        <dbReference type="ChEBI" id="CHEBI:28115"/>
    </ligand>
    <ligandPart>
        <name>Co</name>
        <dbReference type="ChEBI" id="CHEBI:27638"/>
    </ligandPart>
</feature>
<comment type="similarity">
    <text evidence="5">Belongs to the vitamin-B12 dependent methionine synthase family.</text>
</comment>
<comment type="cofactor">
    <cofactor evidence="2 21 24">
        <name>Zn(2+)</name>
        <dbReference type="ChEBI" id="CHEBI:29105"/>
    </cofactor>
</comment>
<dbReference type="Gene3D" id="3.10.196.10">
    <property type="entry name" value="Vitamin B12-dependent methionine synthase, activation domain"/>
    <property type="match status" value="1"/>
</dbReference>
<comment type="function">
    <text evidence="18 21">Catalyzes the transfer of a methyl group from methyl-cobalamin to homocysteine, yielding enzyme-bound cob(I)alamin and methionine. Subsequently, remethylates the cofactor using methyltetrahydrofolate.</text>
</comment>
<comment type="catalytic activity">
    <reaction evidence="1 21">
        <text>(6S)-5-methyl-5,6,7,8-tetrahydrofolate + L-homocysteine = (6S)-5,6,7,8-tetrahydrofolate + L-methionine</text>
        <dbReference type="Rhea" id="RHEA:11172"/>
        <dbReference type="ChEBI" id="CHEBI:18608"/>
        <dbReference type="ChEBI" id="CHEBI:57453"/>
        <dbReference type="ChEBI" id="CHEBI:57844"/>
        <dbReference type="ChEBI" id="CHEBI:58199"/>
        <dbReference type="EC" id="2.1.1.13"/>
    </reaction>
</comment>
<dbReference type="FunFam" id="3.20.20.20:FF:000002">
    <property type="entry name" value="Methionine synthase"/>
    <property type="match status" value="1"/>
</dbReference>
<keyword evidence="16 21" id="KW-0486">Methionine biosynthesis</keyword>
<feature type="binding site" evidence="22 24">
    <location>
        <position position="309"/>
    </location>
    <ligand>
        <name>Zn(2+)</name>
        <dbReference type="ChEBI" id="CHEBI:29105"/>
    </ligand>
</feature>
<dbReference type="InterPro" id="IPR004223">
    <property type="entry name" value="VitB12-dep_Met_synth_activ_dom"/>
</dbReference>
<dbReference type="Pfam" id="PF00809">
    <property type="entry name" value="Pterin_bind"/>
    <property type="match status" value="1"/>
</dbReference>
<dbReference type="Gene3D" id="3.40.50.280">
    <property type="entry name" value="Cobalamin-binding domain"/>
    <property type="match status" value="1"/>
</dbReference>
<feature type="binding site" evidence="22 24">
    <location>
        <position position="310"/>
    </location>
    <ligand>
        <name>Zn(2+)</name>
        <dbReference type="ChEBI" id="CHEBI:29105"/>
    </ligand>
</feature>
<dbReference type="EMBL" id="CP046401">
    <property type="protein sequence ID" value="QGY44752.1"/>
    <property type="molecule type" value="Genomic_DNA"/>
</dbReference>
<evidence type="ECO:0000256" key="22">
    <source>
        <dbReference type="PIRSR" id="PIRSR000381-1"/>
    </source>
</evidence>
<comment type="pathway">
    <text evidence="4 21">Amino-acid biosynthesis; L-methionine biosynthesis via de novo pathway; L-methionine from L-homocysteine (MetH route): step 1/1.</text>
</comment>
<dbReference type="Pfam" id="PF02965">
    <property type="entry name" value="Met_synt_B12"/>
    <property type="match status" value="1"/>
</dbReference>
<evidence type="ECO:0000256" key="6">
    <source>
        <dbReference type="ARBA" id="ARBA00012032"/>
    </source>
</evidence>
<evidence type="ECO:0000256" key="10">
    <source>
        <dbReference type="ARBA" id="ARBA00022628"/>
    </source>
</evidence>
<dbReference type="InterPro" id="IPR037010">
    <property type="entry name" value="VitB12-dep_Met_synth_activ_sf"/>
</dbReference>
<comment type="domain">
    <text evidence="21">Modular enzyme with four functionally distinct domains. The isolated Hcy-binding domain catalyzes methyl transfer from free methylcobalamin to homocysteine. The Hcy-binding domain in association with the pterin-binding domain catalyzes the methylation of cob(I)alamin by methyltetrahydrofolate and the methylation of homocysteine. The B12-binding domain binds the cofactor. The AdoMet activation domain binds S-adenosyl-L-methionine. Under aerobic conditions cob(I)alamin can be converted to inactive cob(II)alamin. Reductive methylation by S-adenosyl-L-methionine and flavodoxin regenerates methylcobalamin.</text>
</comment>
<dbReference type="Proteomes" id="UP000428260">
    <property type="component" value="Chromosome"/>
</dbReference>
<dbReference type="Gene3D" id="1.10.288.10">
    <property type="entry name" value="Cobalamin-dependent Methionine Synthase, domain 2"/>
    <property type="match status" value="1"/>
</dbReference>
<evidence type="ECO:0000259" key="29">
    <source>
        <dbReference type="PROSITE" id="PS51337"/>
    </source>
</evidence>
<keyword evidence="13 21" id="KW-0479">Metal-binding</keyword>
<dbReference type="InterPro" id="IPR033706">
    <property type="entry name" value="Met_synthase_B12-bd"/>
</dbReference>
<feature type="binding site" evidence="23">
    <location>
        <position position="807"/>
    </location>
    <ligand>
        <name>methylcob(III)alamin</name>
        <dbReference type="ChEBI" id="CHEBI:28115"/>
    </ligand>
</feature>
<dbReference type="InterPro" id="IPR000489">
    <property type="entry name" value="Pterin-binding_dom"/>
</dbReference>
<evidence type="ECO:0000256" key="8">
    <source>
        <dbReference type="ARBA" id="ARBA00022603"/>
    </source>
</evidence>
<dbReference type="InterPro" id="IPR006158">
    <property type="entry name" value="Cobalamin-bd"/>
</dbReference>
<evidence type="ECO:0000256" key="7">
    <source>
        <dbReference type="ARBA" id="ARBA00013998"/>
    </source>
</evidence>
<evidence type="ECO:0000256" key="12">
    <source>
        <dbReference type="ARBA" id="ARBA00022691"/>
    </source>
</evidence>
<dbReference type="InterPro" id="IPR011005">
    <property type="entry name" value="Dihydropteroate_synth-like_sf"/>
</dbReference>
<dbReference type="GO" id="GO:0008705">
    <property type="term" value="F:methionine synthase activity"/>
    <property type="evidence" value="ECO:0007669"/>
    <property type="project" value="UniProtKB-UniRule"/>
</dbReference>
<dbReference type="Pfam" id="PF02574">
    <property type="entry name" value="S-methyl_trans"/>
    <property type="match status" value="1"/>
</dbReference>
<dbReference type="CDD" id="cd00740">
    <property type="entry name" value="MeTr"/>
    <property type="match status" value="1"/>
</dbReference>
<dbReference type="SMART" id="SM01018">
    <property type="entry name" value="B12-binding_2"/>
    <property type="match status" value="1"/>
</dbReference>
<dbReference type="FunFam" id="3.20.20.330:FF:000001">
    <property type="entry name" value="Methionine synthase"/>
    <property type="match status" value="1"/>
</dbReference>
<feature type="binding site" evidence="23">
    <location>
        <position position="803"/>
    </location>
    <ligand>
        <name>methylcob(III)alamin</name>
        <dbReference type="ChEBI" id="CHEBI:28115"/>
    </ligand>
</feature>
<feature type="binding site" evidence="23">
    <location>
        <position position="859"/>
    </location>
    <ligand>
        <name>methylcob(III)alamin</name>
        <dbReference type="ChEBI" id="CHEBI:28115"/>
    </ligand>
</feature>
<protein>
    <recommendedName>
        <fullName evidence="7 20">Methionine synthase</fullName>
        <ecNumber evidence="6 20">2.1.1.13</ecNumber>
    </recommendedName>
    <alternativeName>
        <fullName evidence="19 21">5-methyltetrahydrofolate--homocysteine methyltransferase</fullName>
    </alternativeName>
</protein>
<keyword evidence="15 21" id="KW-0862">Zinc</keyword>
<dbReference type="GO" id="GO:0005829">
    <property type="term" value="C:cytosol"/>
    <property type="evidence" value="ECO:0007669"/>
    <property type="project" value="TreeGrafter"/>
</dbReference>
<dbReference type="FunFam" id="1.10.1240.10:FF:000001">
    <property type="entry name" value="Methionine synthase"/>
    <property type="match status" value="1"/>
</dbReference>
<feature type="binding site" evidence="23">
    <location>
        <position position="943"/>
    </location>
    <ligand>
        <name>S-adenosyl-L-methionine</name>
        <dbReference type="ChEBI" id="CHEBI:59789"/>
    </ligand>
</feature>
<evidence type="ECO:0000256" key="14">
    <source>
        <dbReference type="ARBA" id="ARBA00022737"/>
    </source>
</evidence>
<dbReference type="PIRSF" id="PIRSF000381">
    <property type="entry name" value="MetH"/>
    <property type="match status" value="1"/>
</dbReference>
<evidence type="ECO:0000313" key="30">
    <source>
        <dbReference type="EMBL" id="QGY44752.1"/>
    </source>
</evidence>
<evidence type="ECO:0000256" key="11">
    <source>
        <dbReference type="ARBA" id="ARBA00022679"/>
    </source>
</evidence>
<dbReference type="InterPro" id="IPR036594">
    <property type="entry name" value="Meth_synthase_dom"/>
</dbReference>
<feature type="binding site" evidence="23">
    <location>
        <position position="1132"/>
    </location>
    <ligand>
        <name>S-adenosyl-L-methionine</name>
        <dbReference type="ChEBI" id="CHEBI:59789"/>
    </ligand>
</feature>
<dbReference type="UniPathway" id="UPA00051">
    <property type="reaction ID" value="UER00081"/>
</dbReference>
<evidence type="ECO:0000259" key="27">
    <source>
        <dbReference type="PROSITE" id="PS50974"/>
    </source>
</evidence>
<dbReference type="PROSITE" id="PS50972">
    <property type="entry name" value="PTERIN_BINDING"/>
    <property type="match status" value="1"/>
</dbReference>
<dbReference type="GO" id="GO:0008270">
    <property type="term" value="F:zinc ion binding"/>
    <property type="evidence" value="ECO:0007669"/>
    <property type="project" value="UniProtKB-UniRule"/>
</dbReference>
<gene>
    <name evidence="30" type="primary">metH</name>
    <name evidence="30" type="ORF">GM418_14065</name>
</gene>
<evidence type="ECO:0000313" key="31">
    <source>
        <dbReference type="Proteomes" id="UP000428260"/>
    </source>
</evidence>
<evidence type="ECO:0000256" key="23">
    <source>
        <dbReference type="PIRSR" id="PIRSR000381-2"/>
    </source>
</evidence>
<dbReference type="PROSITE" id="PS50974">
    <property type="entry name" value="ADOMET_ACTIVATION"/>
    <property type="match status" value="1"/>
</dbReference>
<dbReference type="PROSITE" id="PS51337">
    <property type="entry name" value="B12_BINDING_NTER"/>
    <property type="match status" value="1"/>
</dbReference>
<dbReference type="KEGG" id="mcos:GM418_14065"/>
<dbReference type="SUPFAM" id="SSF51717">
    <property type="entry name" value="Dihydropteroate synthetase-like"/>
    <property type="match status" value="1"/>
</dbReference>
<keyword evidence="10 21" id="KW-0846">Cobalamin</keyword>
<dbReference type="SUPFAM" id="SSF82282">
    <property type="entry name" value="Homocysteine S-methyltransferase"/>
    <property type="match status" value="1"/>
</dbReference>
<feature type="binding site" evidence="23">
    <location>
        <begin position="1186"/>
        <end position="1187"/>
    </location>
    <ligand>
        <name>S-adenosyl-L-methionine</name>
        <dbReference type="ChEBI" id="CHEBI:59789"/>
    </ligand>
</feature>
<dbReference type="Pfam" id="PF02310">
    <property type="entry name" value="B12-binding"/>
    <property type="match status" value="1"/>
</dbReference>
<dbReference type="SUPFAM" id="SSF52242">
    <property type="entry name" value="Cobalamin (vitamin B12)-binding domain"/>
    <property type="match status" value="1"/>
</dbReference>
<dbReference type="InterPro" id="IPR036589">
    <property type="entry name" value="HCY_dom_sf"/>
</dbReference>
<keyword evidence="17 21" id="KW-0170">Cobalt</keyword>
<feature type="domain" description="B12-binding" evidence="28">
    <location>
        <begin position="745"/>
        <end position="880"/>
    </location>
</feature>
<feature type="domain" description="Pterin-binding" evidence="26">
    <location>
        <begin position="355"/>
        <end position="620"/>
    </location>
</feature>
<accession>A0A6I6JX94</accession>
<evidence type="ECO:0000259" key="28">
    <source>
        <dbReference type="PROSITE" id="PS51332"/>
    </source>
</evidence>
<evidence type="ECO:0000256" key="15">
    <source>
        <dbReference type="ARBA" id="ARBA00022833"/>
    </source>
</evidence>
<evidence type="ECO:0000256" key="20">
    <source>
        <dbReference type="NCBIfam" id="TIGR02082"/>
    </source>
</evidence>
<dbReference type="Pfam" id="PF02607">
    <property type="entry name" value="B12-binding_2"/>
    <property type="match status" value="1"/>
</dbReference>
<evidence type="ECO:0000256" key="13">
    <source>
        <dbReference type="ARBA" id="ARBA00022723"/>
    </source>
</evidence>
<keyword evidence="8 21" id="KW-0489">Methyltransferase</keyword>
<dbReference type="CDD" id="cd02069">
    <property type="entry name" value="methionine_synthase_B12_BD"/>
    <property type="match status" value="1"/>
</dbReference>
<dbReference type="Gene3D" id="3.20.20.20">
    <property type="entry name" value="Dihydropteroate synthase-like"/>
    <property type="match status" value="1"/>
</dbReference>
<name>A0A6I6JX94_9BACT</name>
<feature type="domain" description="Hcy-binding" evidence="25">
    <location>
        <begin position="4"/>
        <end position="324"/>
    </location>
</feature>
<dbReference type="InterPro" id="IPR050554">
    <property type="entry name" value="Met_Synthase/Corrinoid"/>
</dbReference>
<evidence type="ECO:0000256" key="3">
    <source>
        <dbReference type="ARBA" id="ARBA00001956"/>
    </source>
</evidence>
<comment type="cofactor">
    <cofactor evidence="3 21 22">
        <name>methylcob(III)alamin</name>
        <dbReference type="ChEBI" id="CHEBI:28115"/>
    </cofactor>
</comment>
<dbReference type="GO" id="GO:0031419">
    <property type="term" value="F:cobalamin binding"/>
    <property type="evidence" value="ECO:0007669"/>
    <property type="project" value="UniProtKB-UniRule"/>
</dbReference>
<reference evidence="30 31" key="1">
    <citation type="submission" date="2019-11" db="EMBL/GenBank/DDBJ databases">
        <authorList>
            <person name="Zheng R.K."/>
            <person name="Sun C.M."/>
        </authorList>
    </citation>
    <scope>NUCLEOTIDE SEQUENCE [LARGE SCALE GENOMIC DNA]</scope>
    <source>
        <strain evidence="30 31">WC007</strain>
    </source>
</reference>
<keyword evidence="11 21" id="KW-0808">Transferase</keyword>
<evidence type="ECO:0000256" key="4">
    <source>
        <dbReference type="ARBA" id="ARBA00005178"/>
    </source>
</evidence>
<evidence type="ECO:0000256" key="5">
    <source>
        <dbReference type="ARBA" id="ARBA00010398"/>
    </source>
</evidence>
<evidence type="ECO:0000256" key="24">
    <source>
        <dbReference type="PROSITE-ProRule" id="PRU00333"/>
    </source>
</evidence>
<keyword evidence="9 21" id="KW-0028">Amino-acid biosynthesis</keyword>
<dbReference type="GO" id="GO:0046653">
    <property type="term" value="P:tetrahydrofolate metabolic process"/>
    <property type="evidence" value="ECO:0007669"/>
    <property type="project" value="TreeGrafter"/>
</dbReference>
<evidence type="ECO:0000256" key="16">
    <source>
        <dbReference type="ARBA" id="ARBA00023167"/>
    </source>
</evidence>
<dbReference type="Gene3D" id="1.10.1240.10">
    <property type="entry name" value="Methionine synthase domain"/>
    <property type="match status" value="1"/>
</dbReference>
<evidence type="ECO:0000259" key="26">
    <source>
        <dbReference type="PROSITE" id="PS50972"/>
    </source>
</evidence>
<feature type="binding site" evidence="23">
    <location>
        <position position="690"/>
    </location>
    <ligand>
        <name>methylcob(III)alamin</name>
        <dbReference type="ChEBI" id="CHEBI:28115"/>
    </ligand>
</feature>
<dbReference type="InterPro" id="IPR003726">
    <property type="entry name" value="HCY_dom"/>
</dbReference>
<dbReference type="SUPFAM" id="SSF47644">
    <property type="entry name" value="Methionine synthase domain"/>
    <property type="match status" value="1"/>
</dbReference>
<evidence type="ECO:0000256" key="18">
    <source>
        <dbReference type="ARBA" id="ARBA00025552"/>
    </source>
</evidence>
<keyword evidence="14" id="KW-0677">Repeat</keyword>
<dbReference type="Gene3D" id="3.20.20.330">
    <property type="entry name" value="Homocysteine-binding-like domain"/>
    <property type="match status" value="1"/>
</dbReference>
<evidence type="ECO:0000256" key="19">
    <source>
        <dbReference type="ARBA" id="ARBA00031040"/>
    </source>
</evidence>
<sequence length="1222" mass="137368">MSINKNIKKELETRVLVMDGATGSLLQEYKLTEEDYRGEVLKDFEFDQKGNNDILALTKPEIVDEIHSRYLEAGADIILTNTFNATGISQADYHTEKYVYDINKASAEIARTAANRFTEKNPGKPRFVAGSLGPTNKTLSLSPDVNDPGYRAVTFDEVKEAYREQLEGLLDGGVDLILIETVFDTLNAKAAIFAVEEALEARNINLPLMVSGTITDASGRTLSGQTLEAFLNSVSHVDLLSVGLNCSLGATDLRPYVKELSNKAPFHISAHPNAGLPNQFGGYDETPEIMAGYLKDYLDNSFVNIIGGCCGTTPDHIQEFAKIAKNAKPHEIRHADSYTHLSGLEPVTLTENTNFVNIGERCNVAGSRKFARLIGEKKYEEALSIARAQVENGAQVIDVNFDDAMLDAEKEMVIFLNLLMAEPDIAKLPVMIDSSKWKVIEAGLKCLQGKAIVNSISLKEGEESFIYQARTIKKYGAAVIVMAFDEKGQADNLERRIEICSRAYKILTEKVKFPPQDIIFDSNVLTIGTGIEEHNNYAVDFIESVRWIKENLPLAKTSGGISNVSFSFRGNNIVREAMHSVFLFYAIKAGLDMGIVNPGMLQIYDEIPKDLLEKIEDLVLNKRQDATERLLEFAETLKSEGTKEVKKDQWRELPLEKRIEHSLVKGIPEFVDEDMAEAVKIYQPALNIIEGPLMDGMNVVGDLFGSGKMFLPQVIKSARVMKKAVAYLLPYIEADKAKLKTIDNRKKVLMATVKGDVHDIGKNIVGVVLGCNNYDIIDLGVMVPTEKILDTAIKENVNVIGLSGLITPSLEIMVEIAKEMENRKMDIPVLIGGATTSKIHTAVKIEPEYSNPVIHVKDASLAVNVVSNLIAKNQKYIDSVKEDYVQIREFQGQRKAKEYLTLEQARKNKYKINWKTSPIYKPNFTGVKQLIDYPLEELRKYIDWTFFFLTWGLKGHYPQILNDEKQGEEARKLLAEANAFLDEIIEKKMLQANAVFGIWPANTDKDDIVLYENENREKEAGRFFHFRQQEKKKEGLANFCLSDFVAPLESGKIDYCGGFATTAGIGIEKWKEQYIQNNDDYHAIMLEALADRLSEAFAEKLHELVRKEYWGYIPEENMSLDDLLKVKYQGIRPALGYPACPEHSEKENLFNLLKAQEVGITLTEHFAMYPNASVSGEFFVHPESRYFSLEKVGKDQIEDYARRKNQTVEFVEKFLPTNLNYK</sequence>
<keyword evidence="31" id="KW-1185">Reference proteome</keyword>
<dbReference type="GO" id="GO:0050667">
    <property type="term" value="P:homocysteine metabolic process"/>
    <property type="evidence" value="ECO:0007669"/>
    <property type="project" value="TreeGrafter"/>
</dbReference>
<evidence type="ECO:0000256" key="2">
    <source>
        <dbReference type="ARBA" id="ARBA00001947"/>
    </source>
</evidence>
<dbReference type="PANTHER" id="PTHR45833">
    <property type="entry name" value="METHIONINE SYNTHASE"/>
    <property type="match status" value="1"/>
</dbReference>
<dbReference type="PROSITE" id="PS51332">
    <property type="entry name" value="B12_BINDING"/>
    <property type="match status" value="1"/>
</dbReference>
<dbReference type="AlphaFoldDB" id="A0A6I6JX94"/>